<dbReference type="InterPro" id="IPR036890">
    <property type="entry name" value="HATPase_C_sf"/>
</dbReference>
<feature type="transmembrane region" description="Helical" evidence="5">
    <location>
        <begin position="302"/>
        <end position="323"/>
    </location>
</feature>
<evidence type="ECO:0000259" key="7">
    <source>
        <dbReference type="PROSITE" id="PS50109"/>
    </source>
</evidence>
<feature type="transmembrane region" description="Helical" evidence="5">
    <location>
        <begin position="277"/>
        <end position="296"/>
    </location>
</feature>
<evidence type="ECO:0000256" key="4">
    <source>
        <dbReference type="SAM" id="Coils"/>
    </source>
</evidence>
<dbReference type="SUPFAM" id="SSF47384">
    <property type="entry name" value="Homodimeric domain of signal transducing histidine kinase"/>
    <property type="match status" value="1"/>
</dbReference>
<proteinExistence type="predicted"/>
<dbReference type="RefSeq" id="WP_380800326.1">
    <property type="nucleotide sequence ID" value="NZ_JBHUIV010000007.1"/>
</dbReference>
<keyword evidence="5" id="KW-1133">Transmembrane helix</keyword>
<dbReference type="InterPro" id="IPR005467">
    <property type="entry name" value="His_kinase_dom"/>
</dbReference>
<feature type="transmembrane region" description="Helical" evidence="5">
    <location>
        <begin position="332"/>
        <end position="352"/>
    </location>
</feature>
<feature type="chain" id="PRO_5047423326" description="histidine kinase" evidence="6">
    <location>
        <begin position="21"/>
        <end position="698"/>
    </location>
</feature>
<feature type="domain" description="Histidine kinase" evidence="7">
    <location>
        <begin position="455"/>
        <end position="698"/>
    </location>
</feature>
<evidence type="ECO:0000256" key="6">
    <source>
        <dbReference type="SAM" id="SignalP"/>
    </source>
</evidence>
<keyword evidence="5" id="KW-0812">Transmembrane</keyword>
<dbReference type="SMART" id="SM00388">
    <property type="entry name" value="HisKA"/>
    <property type="match status" value="1"/>
</dbReference>
<dbReference type="InterPro" id="IPR004358">
    <property type="entry name" value="Sig_transdc_His_kin-like_C"/>
</dbReference>
<gene>
    <name evidence="8" type="ORF">ACFSKV_03200</name>
</gene>
<dbReference type="Pfam" id="PF02518">
    <property type="entry name" value="HATPase_c"/>
    <property type="match status" value="1"/>
</dbReference>
<keyword evidence="4" id="KW-0175">Coiled coil</keyword>
<dbReference type="Pfam" id="PF07695">
    <property type="entry name" value="7TMR-DISM_7TM"/>
    <property type="match status" value="1"/>
</dbReference>
<keyword evidence="3" id="KW-0597">Phosphoprotein</keyword>
<sequence length="698" mass="78595">MNKTLCILIIFLFQFSNANAQSIIPLNNSSNWRAIGKQTTYFRDSKNLDIQSVLNPEIQAQFQPYQQDNPNFGSTEDVVWLRFTIENELDEDFYLQIGSAFIDSITLYAISDGQIRELQVSGDNYVFSQRPVKVTTFLFPLNLEQGTQQTYLLKLKTLQPFFFTLRVGTLLAFMEDTHKLDFIQGIYLGCMLLILFYNLFLYFSTREKLYLYYVGYVASITWFMSTVYQYVFEFLWPGNPIINQFAVASAAATILTATLFTREFLHTKQQVPRLHTFSWMFIGMGTLSFIMVFTPLKIPALMLAQAGIMLAAIYFLITGIVVYRKKYKPAKFYLVAWIFLIAGFIAAILETVNVLPVMYYINAMQIGSAFEVTLLSLALADRINVYKQEREEAQAKALKAAKENADLVLQQNILLEQSVEQRTKELSKSLHELKAAQAQLVHSEKMASLGELTAGIAHEIQNPLNFVNNFSEVSNELIDEMTEELKHGKIEEAKEIALDIKTNLQKINHHGNRADAIVKSMLAHSRASAGEKVPTNINALADEYLRLSYHGMRAKDKSFNADFKTNFDANLPKVNVIPQDIGRVLLNIINNAFQACAEQSSKGSDPDAYRGLGDFKPIVTVTTKSLGDKIEISISDNGPGIPDAIKDKIFQPFFTTKPTGQGTGLGLSLSYDIIKAQGGELELNSRAGQTTFKIVLKI</sequence>
<protein>
    <recommendedName>
        <fullName evidence="2">histidine kinase</fullName>
        <ecNumber evidence="2">2.7.13.3</ecNumber>
    </recommendedName>
</protein>
<keyword evidence="9" id="KW-1185">Reference proteome</keyword>
<keyword evidence="5" id="KW-0472">Membrane</keyword>
<dbReference type="EMBL" id="JBHUIV010000007">
    <property type="protein sequence ID" value="MFD2200558.1"/>
    <property type="molecule type" value="Genomic_DNA"/>
</dbReference>
<feature type="transmembrane region" description="Helical" evidence="5">
    <location>
        <begin position="182"/>
        <end position="203"/>
    </location>
</feature>
<dbReference type="Gene3D" id="2.60.40.2380">
    <property type="match status" value="1"/>
</dbReference>
<dbReference type="PANTHER" id="PTHR43065">
    <property type="entry name" value="SENSOR HISTIDINE KINASE"/>
    <property type="match status" value="1"/>
</dbReference>
<dbReference type="InterPro" id="IPR011623">
    <property type="entry name" value="7TMR_DISM_rcpt_extracell_dom1"/>
</dbReference>
<evidence type="ECO:0000313" key="8">
    <source>
        <dbReference type="EMBL" id="MFD2200558.1"/>
    </source>
</evidence>
<dbReference type="InterPro" id="IPR011622">
    <property type="entry name" value="7TMR_DISM_rcpt_extracell_dom2"/>
</dbReference>
<evidence type="ECO:0000313" key="9">
    <source>
        <dbReference type="Proteomes" id="UP001597414"/>
    </source>
</evidence>
<dbReference type="Gene3D" id="3.30.565.10">
    <property type="entry name" value="Histidine kinase-like ATPase, C-terminal domain"/>
    <property type="match status" value="1"/>
</dbReference>
<reference evidence="9" key="1">
    <citation type="journal article" date="2019" name="Int. J. Syst. Evol. Microbiol.">
        <title>The Global Catalogue of Microorganisms (GCM) 10K type strain sequencing project: providing services to taxonomists for standard genome sequencing and annotation.</title>
        <authorList>
            <consortium name="The Broad Institute Genomics Platform"/>
            <consortium name="The Broad Institute Genome Sequencing Center for Infectious Disease"/>
            <person name="Wu L."/>
            <person name="Ma J."/>
        </authorList>
    </citation>
    <scope>NUCLEOTIDE SEQUENCE [LARGE SCALE GENOMIC DNA]</scope>
    <source>
        <strain evidence="9">KCTC 19812</strain>
    </source>
</reference>
<dbReference type="InterPro" id="IPR003594">
    <property type="entry name" value="HATPase_dom"/>
</dbReference>
<dbReference type="PRINTS" id="PR00344">
    <property type="entry name" value="BCTRLSENSOR"/>
</dbReference>
<dbReference type="CDD" id="cd00082">
    <property type="entry name" value="HisKA"/>
    <property type="match status" value="1"/>
</dbReference>
<comment type="caution">
    <text evidence="8">The sequence shown here is derived from an EMBL/GenBank/DDBJ whole genome shotgun (WGS) entry which is preliminary data.</text>
</comment>
<name>A0ABW5B3Z1_9BACT</name>
<dbReference type="InterPro" id="IPR003661">
    <property type="entry name" value="HisK_dim/P_dom"/>
</dbReference>
<feature type="signal peptide" evidence="6">
    <location>
        <begin position="1"/>
        <end position="20"/>
    </location>
</feature>
<feature type="coiled-coil region" evidence="4">
    <location>
        <begin position="376"/>
        <end position="403"/>
    </location>
</feature>
<evidence type="ECO:0000256" key="1">
    <source>
        <dbReference type="ARBA" id="ARBA00000085"/>
    </source>
</evidence>
<dbReference type="PROSITE" id="PS50109">
    <property type="entry name" value="HIS_KIN"/>
    <property type="match status" value="1"/>
</dbReference>
<dbReference type="PANTHER" id="PTHR43065:SF42">
    <property type="entry name" value="TWO-COMPONENT SENSOR PPRA"/>
    <property type="match status" value="1"/>
</dbReference>
<dbReference type="SMART" id="SM00387">
    <property type="entry name" value="HATPase_c"/>
    <property type="match status" value="1"/>
</dbReference>
<dbReference type="InterPro" id="IPR036097">
    <property type="entry name" value="HisK_dim/P_sf"/>
</dbReference>
<organism evidence="8 9">
    <name type="scientific">Shivajiella indica</name>
    <dbReference type="NCBI Taxonomy" id="872115"/>
    <lineage>
        <taxon>Bacteria</taxon>
        <taxon>Pseudomonadati</taxon>
        <taxon>Bacteroidota</taxon>
        <taxon>Cytophagia</taxon>
        <taxon>Cytophagales</taxon>
        <taxon>Cyclobacteriaceae</taxon>
        <taxon>Shivajiella</taxon>
    </lineage>
</organism>
<dbReference type="EC" id="2.7.13.3" evidence="2"/>
<keyword evidence="6" id="KW-0732">Signal</keyword>
<feature type="transmembrane region" description="Helical" evidence="5">
    <location>
        <begin position="210"/>
        <end position="232"/>
    </location>
</feature>
<evidence type="ECO:0000256" key="3">
    <source>
        <dbReference type="ARBA" id="ARBA00022553"/>
    </source>
</evidence>
<comment type="catalytic activity">
    <reaction evidence="1">
        <text>ATP + protein L-histidine = ADP + protein N-phospho-L-histidine.</text>
        <dbReference type="EC" id="2.7.13.3"/>
    </reaction>
</comment>
<feature type="transmembrane region" description="Helical" evidence="5">
    <location>
        <begin position="244"/>
        <end position="265"/>
    </location>
</feature>
<dbReference type="Pfam" id="PF07696">
    <property type="entry name" value="7TMR-DISMED2"/>
    <property type="match status" value="1"/>
</dbReference>
<evidence type="ECO:0000256" key="2">
    <source>
        <dbReference type="ARBA" id="ARBA00012438"/>
    </source>
</evidence>
<dbReference type="SUPFAM" id="SSF55874">
    <property type="entry name" value="ATPase domain of HSP90 chaperone/DNA topoisomerase II/histidine kinase"/>
    <property type="match status" value="1"/>
</dbReference>
<dbReference type="Proteomes" id="UP001597414">
    <property type="component" value="Unassembled WGS sequence"/>
</dbReference>
<dbReference type="Gene3D" id="1.10.287.130">
    <property type="match status" value="1"/>
</dbReference>
<evidence type="ECO:0000256" key="5">
    <source>
        <dbReference type="SAM" id="Phobius"/>
    </source>
</evidence>
<accession>A0ABW5B3Z1</accession>